<evidence type="ECO:0000256" key="1">
    <source>
        <dbReference type="ARBA" id="ARBA00004123"/>
    </source>
</evidence>
<dbReference type="PROSITE" id="PS00108">
    <property type="entry name" value="PROTEIN_KINASE_ST"/>
    <property type="match status" value="1"/>
</dbReference>
<dbReference type="Gene3D" id="3.10.20.90">
    <property type="entry name" value="Phosphatidylinositol 3-kinase Catalytic Subunit, Chain A, domain 1"/>
    <property type="match status" value="1"/>
</dbReference>
<evidence type="ECO:0000256" key="4">
    <source>
        <dbReference type="ARBA" id="ARBA00022679"/>
    </source>
</evidence>
<evidence type="ECO:0000256" key="9">
    <source>
        <dbReference type="ARBA" id="ARBA00023125"/>
    </source>
</evidence>
<feature type="compositionally biased region" description="Basic and acidic residues" evidence="15">
    <location>
        <begin position="373"/>
        <end position="398"/>
    </location>
</feature>
<comment type="catalytic activity">
    <reaction evidence="13">
        <text>L-seryl-[protein] + ATP = O-phospho-L-seryl-[protein] + ADP + H(+)</text>
        <dbReference type="Rhea" id="RHEA:17989"/>
        <dbReference type="Rhea" id="RHEA-COMP:9863"/>
        <dbReference type="Rhea" id="RHEA-COMP:11604"/>
        <dbReference type="ChEBI" id="CHEBI:15378"/>
        <dbReference type="ChEBI" id="CHEBI:29999"/>
        <dbReference type="ChEBI" id="CHEBI:30616"/>
        <dbReference type="ChEBI" id="CHEBI:83421"/>
        <dbReference type="ChEBI" id="CHEBI:456216"/>
        <dbReference type="EC" id="2.7.11.1"/>
    </reaction>
</comment>
<keyword evidence="19" id="KW-1185">Reference proteome</keyword>
<comment type="catalytic activity">
    <reaction evidence="12">
        <text>L-threonyl-[protein] + ATP = O-phospho-L-threonyl-[protein] + ADP + H(+)</text>
        <dbReference type="Rhea" id="RHEA:46608"/>
        <dbReference type="Rhea" id="RHEA-COMP:11060"/>
        <dbReference type="Rhea" id="RHEA-COMP:11605"/>
        <dbReference type="ChEBI" id="CHEBI:15378"/>
        <dbReference type="ChEBI" id="CHEBI:30013"/>
        <dbReference type="ChEBI" id="CHEBI:30616"/>
        <dbReference type="ChEBI" id="CHEBI:61977"/>
        <dbReference type="ChEBI" id="CHEBI:456216"/>
        <dbReference type="EC" id="2.7.11.1"/>
    </reaction>
</comment>
<organism evidence="19">
    <name type="scientific">Arabidopsis lyrata subsp. lyrata</name>
    <name type="common">Lyre-leaved rock-cress</name>
    <dbReference type="NCBI Taxonomy" id="81972"/>
    <lineage>
        <taxon>Eukaryota</taxon>
        <taxon>Viridiplantae</taxon>
        <taxon>Streptophyta</taxon>
        <taxon>Embryophyta</taxon>
        <taxon>Tracheophyta</taxon>
        <taxon>Spermatophyta</taxon>
        <taxon>Magnoliopsida</taxon>
        <taxon>eudicotyledons</taxon>
        <taxon>Gunneridae</taxon>
        <taxon>Pentapetalae</taxon>
        <taxon>rosids</taxon>
        <taxon>malvids</taxon>
        <taxon>Brassicales</taxon>
        <taxon>Brassicaceae</taxon>
        <taxon>Camelineae</taxon>
        <taxon>Arabidopsis</taxon>
    </lineage>
</organism>
<evidence type="ECO:0000313" key="19">
    <source>
        <dbReference type="Proteomes" id="UP000008694"/>
    </source>
</evidence>
<feature type="region of interest" description="Disordered" evidence="15">
    <location>
        <begin position="326"/>
        <end position="398"/>
    </location>
</feature>
<dbReference type="FunFam" id="1.10.510.10:FF:001565">
    <property type="entry name" value="WNK protein kinase"/>
    <property type="match status" value="1"/>
</dbReference>
<feature type="domain" description="BHLH" evidence="17">
    <location>
        <begin position="384"/>
        <end position="433"/>
    </location>
</feature>
<dbReference type="GO" id="GO:0004674">
    <property type="term" value="F:protein serine/threonine kinase activity"/>
    <property type="evidence" value="ECO:0007669"/>
    <property type="project" value="UniProtKB-KW"/>
</dbReference>
<dbReference type="Proteomes" id="UP000008694">
    <property type="component" value="Unassembled WGS sequence"/>
</dbReference>
<feature type="domain" description="Protein kinase" evidence="16">
    <location>
        <begin position="457"/>
        <end position="831"/>
    </location>
</feature>
<evidence type="ECO:0000256" key="13">
    <source>
        <dbReference type="ARBA" id="ARBA00048679"/>
    </source>
</evidence>
<dbReference type="GO" id="GO:0003677">
    <property type="term" value="F:DNA binding"/>
    <property type="evidence" value="ECO:0007669"/>
    <property type="project" value="UniProtKB-KW"/>
</dbReference>
<dbReference type="SUPFAM" id="SSF56112">
    <property type="entry name" value="Protein kinase-like (PK-like)"/>
    <property type="match status" value="1"/>
</dbReference>
<dbReference type="FunFam" id="3.30.200.20:FF:000075">
    <property type="entry name" value="Probable serine/threonine-protein kinase WNK1"/>
    <property type="match status" value="1"/>
</dbReference>
<comment type="subcellular location">
    <subcellularLocation>
        <location evidence="1">Nucleus</location>
    </subcellularLocation>
</comment>
<dbReference type="CDD" id="cd18915">
    <property type="entry name" value="bHLH_AtLHW_like"/>
    <property type="match status" value="1"/>
</dbReference>
<evidence type="ECO:0000256" key="15">
    <source>
        <dbReference type="SAM" id="MobiDB-lite"/>
    </source>
</evidence>
<evidence type="ECO:0000256" key="3">
    <source>
        <dbReference type="ARBA" id="ARBA00022527"/>
    </source>
</evidence>
<evidence type="ECO:0000256" key="14">
    <source>
        <dbReference type="SAM" id="Coils"/>
    </source>
</evidence>
<evidence type="ECO:0000256" key="6">
    <source>
        <dbReference type="ARBA" id="ARBA00022777"/>
    </source>
</evidence>
<dbReference type="AlphaFoldDB" id="D7KS73"/>
<dbReference type="GO" id="GO:0046983">
    <property type="term" value="F:protein dimerization activity"/>
    <property type="evidence" value="ECO:0007669"/>
    <property type="project" value="InterPro"/>
</dbReference>
<evidence type="ECO:0000313" key="18">
    <source>
        <dbReference type="EMBL" id="EFH64128.1"/>
    </source>
</evidence>
<dbReference type="GO" id="GO:0005524">
    <property type="term" value="F:ATP binding"/>
    <property type="evidence" value="ECO:0007669"/>
    <property type="project" value="UniProtKB-KW"/>
</dbReference>
<keyword evidence="10" id="KW-0804">Transcription</keyword>
<evidence type="ECO:0000259" key="16">
    <source>
        <dbReference type="PROSITE" id="PS50011"/>
    </source>
</evidence>
<keyword evidence="7" id="KW-0067">ATP-binding</keyword>
<evidence type="ECO:0000256" key="7">
    <source>
        <dbReference type="ARBA" id="ARBA00022840"/>
    </source>
</evidence>
<dbReference type="Pfam" id="PF00069">
    <property type="entry name" value="Pkinase"/>
    <property type="match status" value="1"/>
</dbReference>
<name>D7KS73_ARALL</name>
<dbReference type="HOGENOM" id="CLU_285815_0_0_1"/>
<dbReference type="GO" id="GO:0005634">
    <property type="term" value="C:nucleus"/>
    <property type="evidence" value="ECO:0007669"/>
    <property type="project" value="UniProtKB-SubCell"/>
</dbReference>
<keyword evidence="3" id="KW-0723">Serine/threonine-protein kinase</keyword>
<keyword evidence="8" id="KW-0805">Transcription regulation</keyword>
<dbReference type="Gramene" id="Al_scaffold_0002_13">
    <property type="protein sequence ID" value="Al_scaffold_0002_13"/>
    <property type="gene ID" value="Al_scaffold_0002_13"/>
</dbReference>
<dbReference type="EC" id="2.7.11.1" evidence="2"/>
<dbReference type="Pfam" id="PF14215">
    <property type="entry name" value="bHLH-MYC_N"/>
    <property type="match status" value="1"/>
</dbReference>
<dbReference type="Gene3D" id="3.30.200.20">
    <property type="entry name" value="Phosphorylase Kinase, domain 1"/>
    <property type="match status" value="1"/>
</dbReference>
<dbReference type="InterPro" id="IPR011009">
    <property type="entry name" value="Kinase-like_dom_sf"/>
</dbReference>
<keyword evidence="11" id="KW-0539">Nucleus</keyword>
<dbReference type="EMBL" id="GL348714">
    <property type="protein sequence ID" value="EFH64128.1"/>
    <property type="molecule type" value="Genomic_DNA"/>
</dbReference>
<keyword evidence="6" id="KW-0418">Kinase</keyword>
<evidence type="ECO:0000259" key="17">
    <source>
        <dbReference type="PROSITE" id="PS50888"/>
    </source>
</evidence>
<keyword evidence="5" id="KW-0547">Nucleotide-binding</keyword>
<dbReference type="InterPro" id="IPR000719">
    <property type="entry name" value="Prot_kinase_dom"/>
</dbReference>
<dbReference type="Pfam" id="PF23176">
    <property type="entry name" value="bHLH_LHW"/>
    <property type="match status" value="1"/>
</dbReference>
<dbReference type="InterPro" id="IPR050588">
    <property type="entry name" value="WNK_Ser-Thr_kinase"/>
</dbReference>
<dbReference type="eggNOG" id="KOG0584">
    <property type="taxonomic scope" value="Eukaryota"/>
</dbReference>
<gene>
    <name evidence="18" type="ORF">ARALYDRAFT_674863</name>
</gene>
<dbReference type="InterPro" id="IPR011598">
    <property type="entry name" value="bHLH_dom"/>
</dbReference>
<evidence type="ECO:0000256" key="8">
    <source>
        <dbReference type="ARBA" id="ARBA00023015"/>
    </source>
</evidence>
<dbReference type="InterPro" id="IPR025610">
    <property type="entry name" value="MYC/MYB_N"/>
</dbReference>
<dbReference type="SMART" id="SM00220">
    <property type="entry name" value="S_TKc"/>
    <property type="match status" value="1"/>
</dbReference>
<keyword evidence="14" id="KW-0175">Coiled coil</keyword>
<evidence type="ECO:0000256" key="12">
    <source>
        <dbReference type="ARBA" id="ARBA00047899"/>
    </source>
</evidence>
<dbReference type="STRING" id="81972.D7KS73"/>
<accession>D7KS73</accession>
<evidence type="ECO:0000256" key="5">
    <source>
        <dbReference type="ARBA" id="ARBA00022741"/>
    </source>
</evidence>
<sequence>MNVLLFSFVHLDDFRLLRFEEAYNDEQSVALVDDMILQAHILGQGYAFTLHSNIYYLSLCLCLCIYFSFDEFRIVGEVASTGNHQWLFSDALFQKNKDLIFMCLIVLQWDHEFQNQFLSGFKILIRQFPYTQTIAILPLGSSGVVQLGSTQKILESSEILEQTTRALQETCFKPDDSGDLDTLFESLVPLGDCEIFPAESFQGFSFDDIFADDNPPSLLSPEMISVETSEAASSHQDLSNGDDFGFDILESYSLDDLYQLLADSPEQNCSSMVIQGDDKDLFDILGMNPQTPTMALPPKGLFSELISSSLSNNTCSSSLTNVQDYSGVNQSKRRKLETSSEHSSSLFPQEETVNGRSLWNDDERSSVGGNWKKPHEEGVKKKRAKAGESRRPRPKDRQMIQDRIKELRGMIPNGAKCSIDTLLDLTIKHMVFMQSIAKYADRLKEPYEPKLVKEKERTWALEVGEGGVVCPIMVEELNRKGEMQIEMVCDERDEFLEIGDVVRGLGLKIVKGVMERRKGQTWAQFIVEAKPQVTRIQVLYSLTTQRHLSTVIVWEMAATLLCSRCRFRSAISTPTASPVRPSPIQSPSTSSSPCNPLYQPSLLLFFSSLVVVKIRYKAFDEVQGIEVAWNLMSIEDVLQMPGQLDRLYSQVHLLNSLKHDNIIKLFYSWVDDHNKSINMITELFTSGLHFLHSQTPPVIHRDLKCDNIFVNGHTGEVKIGDLGLAAVMQQPTARSVIGTPEFMAPELYEEEYNELVDIYSFGMCMLEMVTCEYPYNECRNQAQIYKKVTSGIKPQSLSKVDDPQVKQFIEKCLLPAPSRPTALELLKDQLLAVDGAKDSTLAASSNTTFKPAKPPHSEYRRMDVDHKENTSVSICSSAKSSQECAWLQTIEVQRVAENTEFRLSGERRDDVAASMALRIAGSSGQARKVDFDFNLKTDTARAVTGEMVEELDLSSQEVIVIAEMIDELIMKLKANRSLPYDANSLYQSKDEEAGESMKSDISADYYHRVSSNEGSGLGCCCEAVESLLSSFLDSCSMVSNKQSDDLKAELNVIESQYKQSCQRLLKLKEEAIEKAKRKWMKLS</sequence>
<protein>
    <recommendedName>
        <fullName evidence="2">non-specific serine/threonine protein kinase</fullName>
        <ecNumber evidence="2">2.7.11.1</ecNumber>
    </recommendedName>
</protein>
<proteinExistence type="predicted"/>
<reference evidence="19" key="1">
    <citation type="journal article" date="2011" name="Nat. Genet.">
        <title>The Arabidopsis lyrata genome sequence and the basis of rapid genome size change.</title>
        <authorList>
            <person name="Hu T.T."/>
            <person name="Pattyn P."/>
            <person name="Bakker E.G."/>
            <person name="Cao J."/>
            <person name="Cheng J.-F."/>
            <person name="Clark R.M."/>
            <person name="Fahlgren N."/>
            <person name="Fawcett J.A."/>
            <person name="Grimwood J."/>
            <person name="Gundlach H."/>
            <person name="Haberer G."/>
            <person name="Hollister J.D."/>
            <person name="Ossowski S."/>
            <person name="Ottilar R.P."/>
            <person name="Salamov A.A."/>
            <person name="Schneeberger K."/>
            <person name="Spannagl M."/>
            <person name="Wang X."/>
            <person name="Yang L."/>
            <person name="Nasrallah M.E."/>
            <person name="Bergelson J."/>
            <person name="Carrington J.C."/>
            <person name="Gaut B.S."/>
            <person name="Schmutz J."/>
            <person name="Mayer K.F.X."/>
            <person name="Van de Peer Y."/>
            <person name="Grigoriev I.V."/>
            <person name="Nordborg M."/>
            <person name="Weigel D."/>
            <person name="Guo Y.-L."/>
        </authorList>
    </citation>
    <scope>NUCLEOTIDE SEQUENCE [LARGE SCALE GENOMIC DNA]</scope>
    <source>
        <strain evidence="19">cv. MN47</strain>
    </source>
</reference>
<dbReference type="PROSITE" id="PS50888">
    <property type="entry name" value="BHLH"/>
    <property type="match status" value="1"/>
</dbReference>
<dbReference type="Gene3D" id="1.10.510.10">
    <property type="entry name" value="Transferase(Phosphotransferase) domain 1"/>
    <property type="match status" value="1"/>
</dbReference>
<evidence type="ECO:0000256" key="10">
    <source>
        <dbReference type="ARBA" id="ARBA00023163"/>
    </source>
</evidence>
<evidence type="ECO:0000256" key="11">
    <source>
        <dbReference type="ARBA" id="ARBA00023242"/>
    </source>
</evidence>
<dbReference type="InterPro" id="IPR008271">
    <property type="entry name" value="Ser/Thr_kinase_AS"/>
</dbReference>
<evidence type="ECO:0000256" key="2">
    <source>
        <dbReference type="ARBA" id="ARBA00012513"/>
    </source>
</evidence>
<feature type="compositionally biased region" description="Polar residues" evidence="15">
    <location>
        <begin position="341"/>
        <end position="357"/>
    </location>
</feature>
<keyword evidence="4" id="KW-0808">Transferase</keyword>
<dbReference type="PROSITE" id="PS50011">
    <property type="entry name" value="PROTEIN_KINASE_DOM"/>
    <property type="match status" value="1"/>
</dbReference>
<keyword evidence="9" id="KW-0238">DNA-binding</keyword>
<feature type="coiled-coil region" evidence="14">
    <location>
        <begin position="1050"/>
        <end position="1078"/>
    </location>
</feature>
<dbReference type="PANTHER" id="PTHR13902">
    <property type="entry name" value="SERINE/THREONINE-PROTEIN KINASE WNK WITH NO LYSINE -RELATED"/>
    <property type="match status" value="1"/>
</dbReference>